<comment type="caution">
    <text evidence="1">The sequence shown here is derived from an EMBL/GenBank/DDBJ whole genome shotgun (WGS) entry which is preliminary data.</text>
</comment>
<protein>
    <submittedName>
        <fullName evidence="1">Uncharacterized protein</fullName>
    </submittedName>
</protein>
<dbReference type="InterPro" id="IPR036380">
    <property type="entry name" value="Isochorismatase-like_sf"/>
</dbReference>
<dbReference type="AlphaFoldDB" id="A0A2V2N1S9"/>
<dbReference type="Gene3D" id="3.40.50.850">
    <property type="entry name" value="Isochorismatase-like"/>
    <property type="match status" value="1"/>
</dbReference>
<organism evidence="1 2">
    <name type="scientific">Methanospirillum lacunae</name>
    <dbReference type="NCBI Taxonomy" id="668570"/>
    <lineage>
        <taxon>Archaea</taxon>
        <taxon>Methanobacteriati</taxon>
        <taxon>Methanobacteriota</taxon>
        <taxon>Stenosarchaea group</taxon>
        <taxon>Methanomicrobia</taxon>
        <taxon>Methanomicrobiales</taxon>
        <taxon>Methanospirillaceae</taxon>
        <taxon>Methanospirillum</taxon>
    </lineage>
</organism>
<name>A0A2V2N1S9_9EURY</name>
<evidence type="ECO:0000313" key="1">
    <source>
        <dbReference type="EMBL" id="PWR74304.1"/>
    </source>
</evidence>
<sequence length="231" mass="26989">MKCIKILHIGDMQNGFITKNGNLYVRDAENLINKTNNFLKLVKNTDFDYIFIVLDTHFAEEYYLSEEGKQFPIHCVFGSPDWNLSIDVPDLSHKYYLLKNRFDMWGMNDNLDIHITSPSKKVAYDSLFYLIDNPINPQLKIERDKFISTIYADNTTTKIDVTMIGVASDFCIRYAMEGWLERNAQVTIISDLTKGIEKEIHQVLEEEKYCSFRSDKLRSISCNEYLKEIYG</sequence>
<evidence type="ECO:0000313" key="2">
    <source>
        <dbReference type="Proteomes" id="UP000245657"/>
    </source>
</evidence>
<dbReference type="EMBL" id="QGMY01000002">
    <property type="protein sequence ID" value="PWR74304.1"/>
    <property type="molecule type" value="Genomic_DNA"/>
</dbReference>
<accession>A0A2V2N1S9</accession>
<keyword evidence="2" id="KW-1185">Reference proteome</keyword>
<reference evidence="1 2" key="1">
    <citation type="submission" date="2018-05" db="EMBL/GenBank/DDBJ databases">
        <title>Draft genome of Methanospirillum lacunae Ki8-1.</title>
        <authorList>
            <person name="Dueholm M.S."/>
            <person name="Nielsen P.H."/>
            <person name="Bakmann L.F."/>
            <person name="Otzen D.E."/>
        </authorList>
    </citation>
    <scope>NUCLEOTIDE SEQUENCE [LARGE SCALE GENOMIC DNA]</scope>
    <source>
        <strain evidence="1 2">Ki8-1</strain>
    </source>
</reference>
<proteinExistence type="predicted"/>
<dbReference type="SUPFAM" id="SSF52499">
    <property type="entry name" value="Isochorismatase-like hydrolases"/>
    <property type="match status" value="1"/>
</dbReference>
<dbReference type="Proteomes" id="UP000245657">
    <property type="component" value="Unassembled WGS sequence"/>
</dbReference>
<gene>
    <name evidence="1" type="ORF">DK846_03930</name>
</gene>